<dbReference type="PANTHER" id="PTHR35699">
    <property type="entry name" value="F2J10.10 PROTEIN"/>
    <property type="match status" value="1"/>
</dbReference>
<keyword evidence="2" id="KW-0812">Transmembrane</keyword>
<gene>
    <name evidence="3" type="ORF">PVL29_023588</name>
</gene>
<sequence>MAVSLHSSVGFRSGFRRNSNFVWPDYSALAVGGRVLRLRDRQCLTGGLRVRCGVEEGESERNGEEAPESLFVKEVKRRGMKTSSSLPSGSEEEDGGISKTNLVSTEIENSLSNQRERSMALNSEGIEGLVPRAKLLLATGATFFIGFWPIVVVTVAFFSALYLYFGPSFIHDFSKTHTEPYSYIDPSTLLEDERIS</sequence>
<keyword evidence="2" id="KW-1133">Transmembrane helix</keyword>
<dbReference type="Proteomes" id="UP001168098">
    <property type="component" value="Unassembled WGS sequence"/>
</dbReference>
<evidence type="ECO:0000256" key="2">
    <source>
        <dbReference type="SAM" id="Phobius"/>
    </source>
</evidence>
<feature type="region of interest" description="Disordered" evidence="1">
    <location>
        <begin position="77"/>
        <end position="99"/>
    </location>
</feature>
<evidence type="ECO:0008006" key="5">
    <source>
        <dbReference type="Google" id="ProtNLM"/>
    </source>
</evidence>
<name>A0AA39D8K6_VITRO</name>
<keyword evidence="4" id="KW-1185">Reference proteome</keyword>
<reference evidence="3 4" key="1">
    <citation type="journal article" date="2023" name="BMC Biotechnol.">
        <title>Vitis rotundifolia cv Carlos genome sequencing.</title>
        <authorList>
            <person name="Huff M."/>
            <person name="Hulse-Kemp A."/>
            <person name="Scheffler B."/>
            <person name="Youngblood R."/>
            <person name="Simpson S."/>
            <person name="Babiker E."/>
            <person name="Staton M."/>
        </authorList>
    </citation>
    <scope>NUCLEOTIDE SEQUENCE [LARGE SCALE GENOMIC DNA]</scope>
    <source>
        <tissue evidence="3">Leaf</tissue>
    </source>
</reference>
<evidence type="ECO:0000313" key="4">
    <source>
        <dbReference type="Proteomes" id="UP001168098"/>
    </source>
</evidence>
<protein>
    <recommendedName>
        <fullName evidence="5">Tubulin alpha-6 chain</fullName>
    </recommendedName>
</protein>
<proteinExistence type="predicted"/>
<dbReference type="EMBL" id="JARBHA010000018">
    <property type="protein sequence ID" value="KAJ9674125.1"/>
    <property type="molecule type" value="Genomic_DNA"/>
</dbReference>
<accession>A0AA39D8K6</accession>
<evidence type="ECO:0000313" key="3">
    <source>
        <dbReference type="EMBL" id="KAJ9674125.1"/>
    </source>
</evidence>
<organism evidence="3 4">
    <name type="scientific">Vitis rotundifolia</name>
    <name type="common">Muscadine grape</name>
    <dbReference type="NCBI Taxonomy" id="103349"/>
    <lineage>
        <taxon>Eukaryota</taxon>
        <taxon>Viridiplantae</taxon>
        <taxon>Streptophyta</taxon>
        <taxon>Embryophyta</taxon>
        <taxon>Tracheophyta</taxon>
        <taxon>Spermatophyta</taxon>
        <taxon>Magnoliopsida</taxon>
        <taxon>eudicotyledons</taxon>
        <taxon>Gunneridae</taxon>
        <taxon>Pentapetalae</taxon>
        <taxon>rosids</taxon>
        <taxon>Vitales</taxon>
        <taxon>Vitaceae</taxon>
        <taxon>Viteae</taxon>
        <taxon>Vitis</taxon>
    </lineage>
</organism>
<dbReference type="AlphaFoldDB" id="A0AA39D8K6"/>
<keyword evidence="2" id="KW-0472">Membrane</keyword>
<dbReference type="PANTHER" id="PTHR35699:SF1">
    <property type="entry name" value="F2J10.10 PROTEIN"/>
    <property type="match status" value="1"/>
</dbReference>
<feature type="transmembrane region" description="Helical" evidence="2">
    <location>
        <begin position="135"/>
        <end position="165"/>
    </location>
</feature>
<evidence type="ECO:0000256" key="1">
    <source>
        <dbReference type="SAM" id="MobiDB-lite"/>
    </source>
</evidence>
<comment type="caution">
    <text evidence="3">The sequence shown here is derived from an EMBL/GenBank/DDBJ whole genome shotgun (WGS) entry which is preliminary data.</text>
</comment>